<feature type="domain" description="PorZ N-terminal beta-propeller" evidence="1">
    <location>
        <begin position="48"/>
        <end position="200"/>
    </location>
</feature>
<protein>
    <submittedName>
        <fullName evidence="2">T9SS type A sorting domain-containing protein</fullName>
    </submittedName>
</protein>
<dbReference type="NCBIfam" id="TIGR04183">
    <property type="entry name" value="Por_Secre_tail"/>
    <property type="match status" value="1"/>
</dbReference>
<organism evidence="2 3">
    <name type="scientific">Prevotella aurantiaca</name>
    <dbReference type="NCBI Taxonomy" id="596085"/>
    <lineage>
        <taxon>Bacteria</taxon>
        <taxon>Pseudomonadati</taxon>
        <taxon>Bacteroidota</taxon>
        <taxon>Bacteroidia</taxon>
        <taxon>Bacteroidales</taxon>
        <taxon>Prevotellaceae</taxon>
        <taxon>Prevotella</taxon>
    </lineage>
</organism>
<dbReference type="Proteomes" id="UP000771736">
    <property type="component" value="Unassembled WGS sequence"/>
</dbReference>
<dbReference type="AlphaFoldDB" id="A0A930MYU5"/>
<proteinExistence type="predicted"/>
<dbReference type="EMBL" id="JABZSJ010000010">
    <property type="protein sequence ID" value="MBF1383843.1"/>
    <property type="molecule type" value="Genomic_DNA"/>
</dbReference>
<name>A0A930MYU5_9BACT</name>
<dbReference type="Gene3D" id="2.130.10.10">
    <property type="entry name" value="YVTN repeat-like/Quinoprotein amine dehydrogenase"/>
    <property type="match status" value="1"/>
</dbReference>
<dbReference type="Pfam" id="PF21544">
    <property type="entry name" value="PorZ_N_b_propeller"/>
    <property type="match status" value="1"/>
</dbReference>
<reference evidence="2" key="1">
    <citation type="submission" date="2020-04" db="EMBL/GenBank/DDBJ databases">
        <title>Deep metagenomics examines the oral microbiome during advanced dental caries in children, revealing novel taxa and co-occurrences with host molecules.</title>
        <authorList>
            <person name="Baker J.L."/>
            <person name="Morton J.T."/>
            <person name="Dinis M."/>
            <person name="Alvarez R."/>
            <person name="Tran N.C."/>
            <person name="Knight R."/>
            <person name="Edlund A."/>
        </authorList>
    </citation>
    <scope>NUCLEOTIDE SEQUENCE</scope>
    <source>
        <strain evidence="2">JCVI_44_bin.5</strain>
    </source>
</reference>
<evidence type="ECO:0000313" key="2">
    <source>
        <dbReference type="EMBL" id="MBF1383843.1"/>
    </source>
</evidence>
<evidence type="ECO:0000259" key="1">
    <source>
        <dbReference type="Pfam" id="PF21544"/>
    </source>
</evidence>
<dbReference type="RefSeq" id="WP_273158642.1">
    <property type="nucleotide sequence ID" value="NZ_JABZSJ010000010.1"/>
</dbReference>
<dbReference type="Gene3D" id="2.60.40.4070">
    <property type="match status" value="1"/>
</dbReference>
<comment type="caution">
    <text evidence="2">The sequence shown here is derived from an EMBL/GenBank/DDBJ whole genome shotgun (WGS) entry which is preliminary data.</text>
</comment>
<dbReference type="InterPro" id="IPR026444">
    <property type="entry name" value="Secre_tail"/>
</dbReference>
<accession>A0A930MYU5</accession>
<dbReference type="InterPro" id="IPR048954">
    <property type="entry name" value="PorZ_N"/>
</dbReference>
<gene>
    <name evidence="2" type="ORF">HXN26_03145</name>
</gene>
<sequence length="677" mass="75516">MMKRTNILAIICLLLMFPLYSFSSGTGTWKNYMAYSNVQWIEKGGNLLYVLASNDLYTYNEKDNSIQTFDKINGLNDTHIEFIAWNNVAQRLVIAYSDQNIDLLTSKGEIISLSDYYRKAMTANKKINSLYTNGAYCYISTGFGILKVNVGKAEISDTYNLGFNVNYTFIEGNYIYAASSEQGIFRALLSDNLLDKNNWQWVSNYVAQNKTIAPELLEKVKALQPGGPKYNRFFFMQYLNDRLYSTGGAFEPGAIGLNQPGTIQILKKDEWSIFQDELDKITGYYYHDMNCLAVDPKNPEHVFVGGRAGLYEFLDGKLKKYFNKENSLLHPTINTITNEDLGNDYVPIQGLIFDRKNNLWILNCGTRETSLLKLSPDGTMTDHSKPELMNGKLTLQVMRRPILDSRGLIWFVNNHYEAPGLFCYNPETDKLSVFKNFKNQDGAPIMVIQMRCVVEDAYQNIWVGTNVGPLRLNVDQMQNPSDAIFEQIKIPRNDGTNLADYLLAGVDISSIAIDGGGRKWFGTNGNGVYLISADNMKQVQHFLSSNSKLLSNDIESIAINDKTGEVFIGTEKGLCSYMSDATKPSDNPGGEDTYAYPNPVRPGYTGLITVVGLAYNSDVKIVTTNGVLVAKGTSNGGTFTWDGNDLNGKRVASGVYMVQTADQEGNNGTVCKIAVVN</sequence>
<evidence type="ECO:0000313" key="3">
    <source>
        <dbReference type="Proteomes" id="UP000771736"/>
    </source>
</evidence>
<dbReference type="SUPFAM" id="SSF63829">
    <property type="entry name" value="Calcium-dependent phosphotriesterase"/>
    <property type="match status" value="1"/>
</dbReference>
<dbReference type="InterPro" id="IPR015943">
    <property type="entry name" value="WD40/YVTN_repeat-like_dom_sf"/>
</dbReference>